<evidence type="ECO:0000256" key="1">
    <source>
        <dbReference type="SAM" id="MobiDB-lite"/>
    </source>
</evidence>
<protein>
    <submittedName>
        <fullName evidence="2">Uncharacterized protein</fullName>
    </submittedName>
</protein>
<sequence>MREKFQFFKNHHTKNKKDAVLFSLDENEDMTSVSIRVRNDDGNDVVVSPTDGVENTNNLSRRNSRRDSSTPGSSIRRSRPSSTFFNDTCDVNDMVPITR</sequence>
<proteinExistence type="predicted"/>
<comment type="caution">
    <text evidence="2">The sequence shown here is derived from an EMBL/GenBank/DDBJ whole genome shotgun (WGS) entry which is preliminary data.</text>
</comment>
<dbReference type="EMBL" id="CANHGI010000002">
    <property type="protein sequence ID" value="CAI5443228.1"/>
    <property type="molecule type" value="Genomic_DNA"/>
</dbReference>
<keyword evidence="3" id="KW-1185">Reference proteome</keyword>
<organism evidence="2 3">
    <name type="scientific">Caenorhabditis angaria</name>
    <dbReference type="NCBI Taxonomy" id="860376"/>
    <lineage>
        <taxon>Eukaryota</taxon>
        <taxon>Metazoa</taxon>
        <taxon>Ecdysozoa</taxon>
        <taxon>Nematoda</taxon>
        <taxon>Chromadorea</taxon>
        <taxon>Rhabditida</taxon>
        <taxon>Rhabditina</taxon>
        <taxon>Rhabditomorpha</taxon>
        <taxon>Rhabditoidea</taxon>
        <taxon>Rhabditidae</taxon>
        <taxon>Peloderinae</taxon>
        <taxon>Caenorhabditis</taxon>
    </lineage>
</organism>
<dbReference type="Proteomes" id="UP001152747">
    <property type="component" value="Unassembled WGS sequence"/>
</dbReference>
<name>A0A9P1MY78_9PELO</name>
<reference evidence="2" key="1">
    <citation type="submission" date="2022-11" db="EMBL/GenBank/DDBJ databases">
        <authorList>
            <person name="Kikuchi T."/>
        </authorList>
    </citation>
    <scope>NUCLEOTIDE SEQUENCE</scope>
    <source>
        <strain evidence="2">PS1010</strain>
    </source>
</reference>
<gene>
    <name evidence="2" type="ORF">CAMP_LOCUS5865</name>
</gene>
<feature type="region of interest" description="Disordered" evidence="1">
    <location>
        <begin position="40"/>
        <end position="89"/>
    </location>
</feature>
<dbReference type="AlphaFoldDB" id="A0A9P1MY78"/>
<evidence type="ECO:0000313" key="2">
    <source>
        <dbReference type="EMBL" id="CAI5443228.1"/>
    </source>
</evidence>
<evidence type="ECO:0000313" key="3">
    <source>
        <dbReference type="Proteomes" id="UP001152747"/>
    </source>
</evidence>
<accession>A0A9P1MY78</accession>
<feature type="compositionally biased region" description="Low complexity" evidence="1">
    <location>
        <begin position="69"/>
        <end position="83"/>
    </location>
</feature>